<evidence type="ECO:0000256" key="1">
    <source>
        <dbReference type="ARBA" id="ARBA00023015"/>
    </source>
</evidence>
<dbReference type="InterPro" id="IPR013324">
    <property type="entry name" value="RNA_pol_sigma_r3/r4-like"/>
</dbReference>
<keyword evidence="3" id="KW-0238">DNA-binding</keyword>
<dbReference type="Gene3D" id="1.10.10.10">
    <property type="entry name" value="Winged helix-like DNA-binding domain superfamily/Winged helix DNA-binding domain"/>
    <property type="match status" value="1"/>
</dbReference>
<evidence type="ECO:0000313" key="6">
    <source>
        <dbReference type="EMBL" id="RRD50599.1"/>
    </source>
</evidence>
<dbReference type="GO" id="GO:0016987">
    <property type="term" value="F:sigma factor activity"/>
    <property type="evidence" value="ECO:0007669"/>
    <property type="project" value="UniProtKB-KW"/>
</dbReference>
<dbReference type="InterPro" id="IPR013325">
    <property type="entry name" value="RNA_pol_sigma_r2"/>
</dbReference>
<comment type="caution">
    <text evidence="6">The sequence shown here is derived from an EMBL/GenBank/DDBJ whole genome shotgun (WGS) entry which is preliminary data.</text>
</comment>
<dbReference type="Proteomes" id="UP000280935">
    <property type="component" value="Unassembled WGS sequence"/>
</dbReference>
<dbReference type="AlphaFoldDB" id="A0A3P1WVJ5"/>
<dbReference type="InterPro" id="IPR000943">
    <property type="entry name" value="RNA_pol_sigma70"/>
</dbReference>
<proteinExistence type="predicted"/>
<evidence type="ECO:0000259" key="5">
    <source>
        <dbReference type="Pfam" id="PF04542"/>
    </source>
</evidence>
<dbReference type="InterPro" id="IPR007627">
    <property type="entry name" value="RNA_pol_sigma70_r2"/>
</dbReference>
<dbReference type="Pfam" id="PF04542">
    <property type="entry name" value="Sigma70_r2"/>
    <property type="match status" value="1"/>
</dbReference>
<reference evidence="6 7" key="1">
    <citation type="submission" date="2018-11" db="EMBL/GenBank/DDBJ databases">
        <title>Genomes From Bacteria Associated with the Canine Oral Cavity: a Test Case for Automated Genome-Based Taxonomic Assignment.</title>
        <authorList>
            <person name="Coil D.A."/>
            <person name="Jospin G."/>
            <person name="Darling A.E."/>
            <person name="Wallis C."/>
            <person name="Davis I.J."/>
            <person name="Harris S."/>
            <person name="Eisen J.A."/>
            <person name="Holcombe L.J."/>
            <person name="O'Flynn C."/>
        </authorList>
    </citation>
    <scope>NUCLEOTIDE SEQUENCE [LARGE SCALE GENOMIC DNA]</scope>
    <source>
        <strain evidence="6 7">OH2822_COT-296</strain>
    </source>
</reference>
<dbReference type="Gene3D" id="1.20.120.1810">
    <property type="match status" value="1"/>
</dbReference>
<dbReference type="NCBIfam" id="TIGR02937">
    <property type="entry name" value="sigma70-ECF"/>
    <property type="match status" value="1"/>
</dbReference>
<keyword evidence="2" id="KW-0731">Sigma factor</keyword>
<dbReference type="InterPro" id="IPR036388">
    <property type="entry name" value="WH-like_DNA-bd_sf"/>
</dbReference>
<organism evidence="6 7">
    <name type="scientific">Arachnia propionica</name>
    <dbReference type="NCBI Taxonomy" id="1750"/>
    <lineage>
        <taxon>Bacteria</taxon>
        <taxon>Bacillati</taxon>
        <taxon>Actinomycetota</taxon>
        <taxon>Actinomycetes</taxon>
        <taxon>Propionibacteriales</taxon>
        <taxon>Propionibacteriaceae</taxon>
        <taxon>Arachnia</taxon>
    </lineage>
</organism>
<dbReference type="SUPFAM" id="SSF88659">
    <property type="entry name" value="Sigma3 and sigma4 domains of RNA polymerase sigma factors"/>
    <property type="match status" value="1"/>
</dbReference>
<dbReference type="GO" id="GO:0006352">
    <property type="term" value="P:DNA-templated transcription initiation"/>
    <property type="evidence" value="ECO:0007669"/>
    <property type="project" value="InterPro"/>
</dbReference>
<evidence type="ECO:0000256" key="4">
    <source>
        <dbReference type="ARBA" id="ARBA00023163"/>
    </source>
</evidence>
<protein>
    <submittedName>
        <fullName evidence="6">Sigma-70 family RNA polymerase sigma factor</fullName>
    </submittedName>
</protein>
<name>A0A3P1WVJ5_9ACTN</name>
<dbReference type="EMBL" id="RQYT01000005">
    <property type="protein sequence ID" value="RRD50599.1"/>
    <property type="molecule type" value="Genomic_DNA"/>
</dbReference>
<sequence length="244" mass="27567">MDIKHTTFAQDLLDPEEEVALFRCLEAATYASHLLSGNPGRWNREELQAAVEAGMQARRRLFSVNLRLVMKLASTEARRWRAELDDLFQEGCLALGEAMERFDHARGTRFSTLVHRYVTRAVRRRARLTSVSRDVARLRDGSRVRVLWTPLDVLPEGHVAVEGGLEQVERVSWDVLDLLGRAGWVLRMRYGIGTGRAPLTRSALSQQLGVSPSTIRRLEENGLATMRDMLEGERCRLPGIPHAA</sequence>
<feature type="domain" description="RNA polymerase sigma-70 region 2" evidence="5">
    <location>
        <begin position="61"/>
        <end position="127"/>
    </location>
</feature>
<dbReference type="OrthoDB" id="3745243at2"/>
<evidence type="ECO:0000313" key="7">
    <source>
        <dbReference type="Proteomes" id="UP000280935"/>
    </source>
</evidence>
<dbReference type="SUPFAM" id="SSF88946">
    <property type="entry name" value="Sigma2 domain of RNA polymerase sigma factors"/>
    <property type="match status" value="1"/>
</dbReference>
<dbReference type="InterPro" id="IPR014284">
    <property type="entry name" value="RNA_pol_sigma-70_dom"/>
</dbReference>
<gene>
    <name evidence="6" type="ORF">EII35_04195</name>
</gene>
<dbReference type="PANTHER" id="PTHR30603">
    <property type="entry name" value="RNA POLYMERASE SIGMA FACTOR RPO"/>
    <property type="match status" value="1"/>
</dbReference>
<accession>A0A3P1WVJ5</accession>
<evidence type="ECO:0000256" key="3">
    <source>
        <dbReference type="ARBA" id="ARBA00023125"/>
    </source>
</evidence>
<dbReference type="PANTHER" id="PTHR30603:SF47">
    <property type="entry name" value="RNA POLYMERASE SIGMA FACTOR SIGD, CHLOROPLASTIC"/>
    <property type="match status" value="1"/>
</dbReference>
<dbReference type="RefSeq" id="WP_125227204.1">
    <property type="nucleotide sequence ID" value="NZ_RQYT01000005.1"/>
</dbReference>
<evidence type="ECO:0000256" key="2">
    <source>
        <dbReference type="ARBA" id="ARBA00023082"/>
    </source>
</evidence>
<dbReference type="GO" id="GO:0003677">
    <property type="term" value="F:DNA binding"/>
    <property type="evidence" value="ECO:0007669"/>
    <property type="project" value="UniProtKB-KW"/>
</dbReference>
<keyword evidence="4" id="KW-0804">Transcription</keyword>
<dbReference type="PRINTS" id="PR00046">
    <property type="entry name" value="SIGMA70FCT"/>
</dbReference>
<keyword evidence="1" id="KW-0805">Transcription regulation</keyword>
<dbReference type="InterPro" id="IPR050239">
    <property type="entry name" value="Sigma-70_RNA_pol_init_factors"/>
</dbReference>